<dbReference type="EMBL" id="BAABFA010000001">
    <property type="protein sequence ID" value="GAA4459549.1"/>
    <property type="molecule type" value="Genomic_DNA"/>
</dbReference>
<reference evidence="2" key="1">
    <citation type="journal article" date="2019" name="Int. J. Syst. Evol. Microbiol.">
        <title>The Global Catalogue of Microorganisms (GCM) 10K type strain sequencing project: providing services to taxonomists for standard genome sequencing and annotation.</title>
        <authorList>
            <consortium name="The Broad Institute Genomics Platform"/>
            <consortium name="The Broad Institute Genome Sequencing Center for Infectious Disease"/>
            <person name="Wu L."/>
            <person name="Ma J."/>
        </authorList>
    </citation>
    <scope>NUCLEOTIDE SEQUENCE [LARGE SCALE GENOMIC DNA]</scope>
    <source>
        <strain evidence="2">JCM 32105</strain>
    </source>
</reference>
<dbReference type="Pfam" id="PF13489">
    <property type="entry name" value="Methyltransf_23"/>
    <property type="match status" value="1"/>
</dbReference>
<dbReference type="InterPro" id="IPR029063">
    <property type="entry name" value="SAM-dependent_MTases_sf"/>
</dbReference>
<dbReference type="GO" id="GO:0032259">
    <property type="term" value="P:methylation"/>
    <property type="evidence" value="ECO:0007669"/>
    <property type="project" value="UniProtKB-KW"/>
</dbReference>
<evidence type="ECO:0000313" key="1">
    <source>
        <dbReference type="EMBL" id="GAA4459549.1"/>
    </source>
</evidence>
<keyword evidence="1" id="KW-0808">Transferase</keyword>
<dbReference type="RefSeq" id="WP_345076781.1">
    <property type="nucleotide sequence ID" value="NZ_BAABFA010000001.1"/>
</dbReference>
<keyword evidence="2" id="KW-1185">Reference proteome</keyword>
<evidence type="ECO:0000313" key="2">
    <source>
        <dbReference type="Proteomes" id="UP001500067"/>
    </source>
</evidence>
<dbReference type="GO" id="GO:0008168">
    <property type="term" value="F:methyltransferase activity"/>
    <property type="evidence" value="ECO:0007669"/>
    <property type="project" value="UniProtKB-KW"/>
</dbReference>
<protein>
    <submittedName>
        <fullName evidence="1">Class I SAM-dependent methyltransferase</fullName>
    </submittedName>
</protein>
<gene>
    <name evidence="1" type="ORF">GCM10023093_00700</name>
</gene>
<sequence length="271" mass="31525">MANKNVLRLKKAIHSFNKQLRSDPHHLAYMGNKYHCPVCRTGLSYFNPMSSEYLQMLDDSQHVFSLFAYETINILRYQCPRCYASDRDRLYALYIEKRLGTNCQSRYNMLDIAPTEALESYLRASSCINYRSADLFNPKADDKVDITDMNIYTDGRFDIFICSHVLEHVPDDNKAMRELRRVLKPGGWGIAMVPICLAIEETLQDDKIQTDIDRWKYYGQNDHVRAYSKKGFVTNLKNAGFKVNELGINDFGKEQFERCGIHPRSVLYIVE</sequence>
<dbReference type="Proteomes" id="UP001500067">
    <property type="component" value="Unassembled WGS sequence"/>
</dbReference>
<organism evidence="1 2">
    <name type="scientific">Nemorincola caseinilytica</name>
    <dbReference type="NCBI Taxonomy" id="2054315"/>
    <lineage>
        <taxon>Bacteria</taxon>
        <taxon>Pseudomonadati</taxon>
        <taxon>Bacteroidota</taxon>
        <taxon>Chitinophagia</taxon>
        <taxon>Chitinophagales</taxon>
        <taxon>Chitinophagaceae</taxon>
        <taxon>Nemorincola</taxon>
    </lineage>
</organism>
<dbReference type="CDD" id="cd02440">
    <property type="entry name" value="AdoMet_MTases"/>
    <property type="match status" value="1"/>
</dbReference>
<proteinExistence type="predicted"/>
<comment type="caution">
    <text evidence="1">The sequence shown here is derived from an EMBL/GenBank/DDBJ whole genome shotgun (WGS) entry which is preliminary data.</text>
</comment>
<dbReference type="SUPFAM" id="SSF53335">
    <property type="entry name" value="S-adenosyl-L-methionine-dependent methyltransferases"/>
    <property type="match status" value="2"/>
</dbReference>
<dbReference type="Gene3D" id="3.40.50.150">
    <property type="entry name" value="Vaccinia Virus protein VP39"/>
    <property type="match status" value="1"/>
</dbReference>
<accession>A0ABP8N161</accession>
<keyword evidence="1" id="KW-0489">Methyltransferase</keyword>
<name>A0ABP8N161_9BACT</name>